<comment type="caution">
    <text evidence="2">The sequence shown here is derived from an EMBL/GenBank/DDBJ whole genome shotgun (WGS) entry which is preliminary data.</text>
</comment>
<dbReference type="Proteomes" id="UP000236291">
    <property type="component" value="Unassembled WGS sequence"/>
</dbReference>
<evidence type="ECO:0000313" key="2">
    <source>
        <dbReference type="EMBL" id="PNX62644.1"/>
    </source>
</evidence>
<reference evidence="2 3" key="2">
    <citation type="journal article" date="2017" name="Front. Plant Sci.">
        <title>Gene Classification and Mining of Molecular Markers Useful in Red Clover (Trifolium pratense) Breeding.</title>
        <authorList>
            <person name="Istvanek J."/>
            <person name="Dluhosova J."/>
            <person name="Dluhos P."/>
            <person name="Patkova L."/>
            <person name="Nedelnik J."/>
            <person name="Repkova J."/>
        </authorList>
    </citation>
    <scope>NUCLEOTIDE SEQUENCE [LARGE SCALE GENOMIC DNA]</scope>
    <source>
        <strain evidence="3">cv. Tatra</strain>
        <tissue evidence="2">Young leaves</tissue>
    </source>
</reference>
<protein>
    <submittedName>
        <fullName evidence="2">Copia-type polyprotein</fullName>
    </submittedName>
</protein>
<gene>
    <name evidence="2" type="ORF">L195_g061245</name>
</gene>
<dbReference type="InterPro" id="IPR043502">
    <property type="entry name" value="DNA/RNA_pol_sf"/>
</dbReference>
<reference evidence="2 3" key="1">
    <citation type="journal article" date="2014" name="Am. J. Bot.">
        <title>Genome assembly and annotation for red clover (Trifolium pratense; Fabaceae).</title>
        <authorList>
            <person name="Istvanek J."/>
            <person name="Jaros M."/>
            <person name="Krenek A."/>
            <person name="Repkova J."/>
        </authorList>
    </citation>
    <scope>NUCLEOTIDE SEQUENCE [LARGE SCALE GENOMIC DNA]</scope>
    <source>
        <strain evidence="3">cv. Tatra</strain>
        <tissue evidence="2">Young leaves</tissue>
    </source>
</reference>
<name>A0A2K3K8N8_TRIPR</name>
<dbReference type="Pfam" id="PF07727">
    <property type="entry name" value="RVT_2"/>
    <property type="match status" value="1"/>
</dbReference>
<dbReference type="SUPFAM" id="SSF56672">
    <property type="entry name" value="DNA/RNA polymerases"/>
    <property type="match status" value="1"/>
</dbReference>
<dbReference type="STRING" id="57577.A0A2K3K8N8"/>
<accession>A0A2K3K8N8</accession>
<feature type="domain" description="Reverse transcriptase Ty1/copia-type" evidence="1">
    <location>
        <begin position="11"/>
        <end position="112"/>
    </location>
</feature>
<dbReference type="EMBL" id="ASHM01149341">
    <property type="protein sequence ID" value="PNX62644.1"/>
    <property type="molecule type" value="Genomic_DNA"/>
</dbReference>
<organism evidence="2 3">
    <name type="scientific">Trifolium pratense</name>
    <name type="common">Red clover</name>
    <dbReference type="NCBI Taxonomy" id="57577"/>
    <lineage>
        <taxon>Eukaryota</taxon>
        <taxon>Viridiplantae</taxon>
        <taxon>Streptophyta</taxon>
        <taxon>Embryophyta</taxon>
        <taxon>Tracheophyta</taxon>
        <taxon>Spermatophyta</taxon>
        <taxon>Magnoliopsida</taxon>
        <taxon>eudicotyledons</taxon>
        <taxon>Gunneridae</taxon>
        <taxon>Pentapetalae</taxon>
        <taxon>rosids</taxon>
        <taxon>fabids</taxon>
        <taxon>Fabales</taxon>
        <taxon>Fabaceae</taxon>
        <taxon>Papilionoideae</taxon>
        <taxon>50 kb inversion clade</taxon>
        <taxon>NPAAA clade</taxon>
        <taxon>Hologalegina</taxon>
        <taxon>IRL clade</taxon>
        <taxon>Trifolieae</taxon>
        <taxon>Trifolium</taxon>
    </lineage>
</organism>
<evidence type="ECO:0000313" key="3">
    <source>
        <dbReference type="Proteomes" id="UP000236291"/>
    </source>
</evidence>
<dbReference type="InterPro" id="IPR013103">
    <property type="entry name" value="RVT_2"/>
</dbReference>
<sequence length="113" mass="12934">MDQEMESIINNNTWELTTLPEGSNAIGVKWIFKTKYNERGEIEKHKARLVAKGYTQKHGIDYNEVFAPGARWDTIRTILALAAKESWNVFQLDVKSAILHGDLAEDIYVEQPL</sequence>
<dbReference type="AlphaFoldDB" id="A0A2K3K8N8"/>
<evidence type="ECO:0000259" key="1">
    <source>
        <dbReference type="Pfam" id="PF07727"/>
    </source>
</evidence>
<feature type="non-terminal residue" evidence="2">
    <location>
        <position position="113"/>
    </location>
</feature>
<proteinExistence type="predicted"/>